<protein>
    <submittedName>
        <fullName evidence="1">Leucine-rich repeat domain superfamily</fullName>
    </submittedName>
    <submittedName>
        <fullName evidence="2">Leucine-rich_repeat domain superfamily</fullName>
    </submittedName>
</protein>
<dbReference type="Gene3D" id="3.80.10.10">
    <property type="entry name" value="Ribonuclease Inhibitor"/>
    <property type="match status" value="1"/>
</dbReference>
<dbReference type="Proteomes" id="UP001642409">
    <property type="component" value="Unassembled WGS sequence"/>
</dbReference>
<comment type="caution">
    <text evidence="1">The sequence shown here is derived from an EMBL/GenBank/DDBJ whole genome shotgun (WGS) entry which is preliminary data.</text>
</comment>
<organism evidence="1">
    <name type="scientific">Hexamita inflata</name>
    <dbReference type="NCBI Taxonomy" id="28002"/>
    <lineage>
        <taxon>Eukaryota</taxon>
        <taxon>Metamonada</taxon>
        <taxon>Diplomonadida</taxon>
        <taxon>Hexamitidae</taxon>
        <taxon>Hexamitinae</taxon>
        <taxon>Hexamita</taxon>
    </lineage>
</organism>
<evidence type="ECO:0000313" key="2">
    <source>
        <dbReference type="EMBL" id="CAL6049546.1"/>
    </source>
</evidence>
<dbReference type="EMBL" id="CAXDID020000180">
    <property type="protein sequence ID" value="CAL6049546.1"/>
    <property type="molecule type" value="Genomic_DNA"/>
</dbReference>
<evidence type="ECO:0000313" key="1">
    <source>
        <dbReference type="EMBL" id="CAI9927690.1"/>
    </source>
</evidence>
<name>A0AA86NYS6_9EUKA</name>
<accession>A0AA86NYS6</accession>
<sequence length="104" mass="12133">MYNQLQYNLIHTALNYKVYFNIAPLYISISKYLEQLILYIGNEIVNVNGLRALTNLKYLDLDNSRMNDLSAIDYLKAKGCLKENCLINSLQKPSQQEIDEARLW</sequence>
<dbReference type="SUPFAM" id="SSF52058">
    <property type="entry name" value="L domain-like"/>
    <property type="match status" value="1"/>
</dbReference>
<dbReference type="AlphaFoldDB" id="A0AA86NYS6"/>
<reference evidence="1" key="1">
    <citation type="submission" date="2023-06" db="EMBL/GenBank/DDBJ databases">
        <authorList>
            <person name="Kurt Z."/>
        </authorList>
    </citation>
    <scope>NUCLEOTIDE SEQUENCE</scope>
</reference>
<gene>
    <name evidence="1" type="ORF">HINF_LOCUS15335</name>
    <name evidence="2" type="ORF">HINF_LOCUS43400</name>
</gene>
<dbReference type="EMBL" id="CATOUU010000384">
    <property type="protein sequence ID" value="CAI9927690.1"/>
    <property type="molecule type" value="Genomic_DNA"/>
</dbReference>
<evidence type="ECO:0000313" key="3">
    <source>
        <dbReference type="Proteomes" id="UP001642409"/>
    </source>
</evidence>
<proteinExistence type="predicted"/>
<dbReference type="InterPro" id="IPR032675">
    <property type="entry name" value="LRR_dom_sf"/>
</dbReference>
<reference evidence="2 3" key="2">
    <citation type="submission" date="2024-07" db="EMBL/GenBank/DDBJ databases">
        <authorList>
            <person name="Akdeniz Z."/>
        </authorList>
    </citation>
    <scope>NUCLEOTIDE SEQUENCE [LARGE SCALE GENOMIC DNA]</scope>
</reference>
<keyword evidence="3" id="KW-1185">Reference proteome</keyword>